<reference evidence="1 2" key="1">
    <citation type="submission" date="2020-04" db="EMBL/GenBank/DDBJ databases">
        <title>Novel Mycoplasma species detected in Phocoena phocoena (harbor porpoise) from the USA.</title>
        <authorList>
            <person name="Volokhov D.V."/>
        </authorList>
    </citation>
    <scope>NUCLEOTIDE SEQUENCE [LARGE SCALE GENOMIC DNA]</scope>
    <source>
        <strain evidence="1 2">C264-NAS</strain>
    </source>
</reference>
<keyword evidence="2" id="KW-1185">Reference proteome</keyword>
<accession>A0A858U644</accession>
<name>A0A858U644_9MOLU</name>
<dbReference type="KEGG" id="mphn:HGG64_01830"/>
<organism evidence="1 2">
    <name type="scientific">Mycoplasma phocoeninasale</name>
    <dbReference type="NCBI Taxonomy" id="2726117"/>
    <lineage>
        <taxon>Bacteria</taxon>
        <taxon>Bacillati</taxon>
        <taxon>Mycoplasmatota</taxon>
        <taxon>Mollicutes</taxon>
        <taxon>Mycoplasmataceae</taxon>
        <taxon>Mycoplasma</taxon>
    </lineage>
</organism>
<dbReference type="REBASE" id="395442">
    <property type="entry name" value="MmyC264ORF1825P"/>
</dbReference>
<proteinExistence type="predicted"/>
<sequence length="143" mass="16833">MIPIETKFSKYEDKLKSKEISSRPVWNSNLPKANAIYLYAVSGRDTTFFMGSDILNNDVRRILIEYFENLDKGTDQLDKLLSNLDNNFGFYPYIRKAYEQKQEKSTYQKDGKIAIESYFSNKRDQRENTVIDFLASLEDKEKK</sequence>
<gene>
    <name evidence="1" type="ORF">HGG64_01830</name>
</gene>
<evidence type="ECO:0000313" key="2">
    <source>
        <dbReference type="Proteomes" id="UP000501728"/>
    </source>
</evidence>
<dbReference type="EMBL" id="CP051480">
    <property type="protein sequence ID" value="QJG66703.1"/>
    <property type="molecule type" value="Genomic_DNA"/>
</dbReference>
<protein>
    <submittedName>
        <fullName evidence="1">Uncharacterized protein</fullName>
    </submittedName>
</protein>
<dbReference type="AlphaFoldDB" id="A0A858U644"/>
<dbReference type="Proteomes" id="UP000501728">
    <property type="component" value="Chromosome"/>
</dbReference>
<evidence type="ECO:0000313" key="1">
    <source>
        <dbReference type="EMBL" id="QJG66703.1"/>
    </source>
</evidence>